<keyword evidence="8" id="KW-1185">Reference proteome</keyword>
<dbReference type="RefSeq" id="WP_252915956.1">
    <property type="nucleotide sequence ID" value="NZ_JAAAML010000002.1"/>
</dbReference>
<comment type="caution">
    <text evidence="5">Lacks conserved residue(s) required for the propagation of feature annotation.</text>
</comment>
<protein>
    <submittedName>
        <fullName evidence="7">MFS transporter</fullName>
    </submittedName>
</protein>
<keyword evidence="2 5" id="KW-0808">Transferase</keyword>
<comment type="caution">
    <text evidence="7">The sequence shown here is derived from an EMBL/GenBank/DDBJ whole genome shotgun (WGS) entry which is preliminary data.</text>
</comment>
<dbReference type="PRINTS" id="PR02008">
    <property type="entry name" value="RCMTFAMILY"/>
</dbReference>
<evidence type="ECO:0000313" key="7">
    <source>
        <dbReference type="EMBL" id="MCO6408912.1"/>
    </source>
</evidence>
<dbReference type="PANTHER" id="PTHR22807">
    <property type="entry name" value="NOP2 YEAST -RELATED NOL1/NOP2/FMU SUN DOMAIN-CONTAINING"/>
    <property type="match status" value="1"/>
</dbReference>
<dbReference type="InterPro" id="IPR023267">
    <property type="entry name" value="RCMT"/>
</dbReference>
<keyword evidence="3 5" id="KW-0949">S-adenosyl-L-methionine</keyword>
<proteinExistence type="inferred from homology"/>
<keyword evidence="1 5" id="KW-0489">Methyltransferase</keyword>
<dbReference type="EMBL" id="JAAAML010000002">
    <property type="protein sequence ID" value="MCO6408912.1"/>
    <property type="molecule type" value="Genomic_DNA"/>
</dbReference>
<name>A0ABT1CRU0_9HYPH</name>
<sequence>MRLGGRLQAAIEVLSEIDTRHRPVPDALKDWGLSHRFAGSGDRAAISNLVHDALRMKLSHGFIMDGDTPANLAIATLLRQWRISPEELVSTLDGDRFAPEIPSTERLADCLARDLSQAEPHVRADIPEWLVRSFERAFGSEWEAEAQAMTARPPLDLRVNTLATNRDEVLEAFAEQGARPTRLALNGIRIEAGEGPQRQIAATSEVSFARGWFEIQDEGSQLAAALAGAHPGEKVLDFCAGSGGKSLAFAAMMNNEGSINAYDADRRRLAPMVERIRRAGAEIIYIKERAANLAGLEGRMDRVLIDAPCTGTGTWRRRPDAKWRISEKNIADRTADQDKVLEDASVYVRPGGELAYVTCSLLPEENTDRVKAFLQRHPEFETISLKERWRSAVADPAAPVPYADQNLGLVLSPRRTGTDGFYFAGFRRKPD</sequence>
<feature type="binding site" evidence="5">
    <location>
        <position position="306"/>
    </location>
    <ligand>
        <name>S-adenosyl-L-methionine</name>
        <dbReference type="ChEBI" id="CHEBI:59789"/>
    </ligand>
</feature>
<comment type="similarity">
    <text evidence="5">Belongs to the class I-like SAM-binding methyltransferase superfamily. RsmB/NOP family.</text>
</comment>
<dbReference type="Proteomes" id="UP001320715">
    <property type="component" value="Unassembled WGS sequence"/>
</dbReference>
<dbReference type="InterPro" id="IPR054728">
    <property type="entry name" value="RsmB-like_ferredoxin"/>
</dbReference>
<evidence type="ECO:0000313" key="8">
    <source>
        <dbReference type="Proteomes" id="UP001320715"/>
    </source>
</evidence>
<accession>A0ABT1CRU0</accession>
<dbReference type="PROSITE" id="PS51686">
    <property type="entry name" value="SAM_MT_RSMB_NOP"/>
    <property type="match status" value="1"/>
</dbReference>
<feature type="active site" description="Nucleophile" evidence="5">
    <location>
        <position position="359"/>
    </location>
</feature>
<evidence type="ECO:0000256" key="1">
    <source>
        <dbReference type="ARBA" id="ARBA00022603"/>
    </source>
</evidence>
<evidence type="ECO:0000256" key="3">
    <source>
        <dbReference type="ARBA" id="ARBA00022691"/>
    </source>
</evidence>
<dbReference type="Pfam" id="PF22458">
    <property type="entry name" value="RsmF-B_ferredox"/>
    <property type="match status" value="1"/>
</dbReference>
<reference evidence="7 8" key="1">
    <citation type="submission" date="2020-01" db="EMBL/GenBank/DDBJ databases">
        <title>Genomes of bacteria type strains.</title>
        <authorList>
            <person name="Chen J."/>
            <person name="Zhu S."/>
            <person name="Yang J."/>
        </authorList>
    </citation>
    <scope>NUCLEOTIDE SEQUENCE [LARGE SCALE GENOMIC DNA]</scope>
    <source>
        <strain evidence="7 8">DSM 16655</strain>
    </source>
</reference>
<organism evidence="7 8">
    <name type="scientific">Hoeflea alexandrii</name>
    <dbReference type="NCBI Taxonomy" id="288436"/>
    <lineage>
        <taxon>Bacteria</taxon>
        <taxon>Pseudomonadati</taxon>
        <taxon>Pseudomonadota</taxon>
        <taxon>Alphaproteobacteria</taxon>
        <taxon>Hyphomicrobiales</taxon>
        <taxon>Rhizobiaceae</taxon>
        <taxon>Hoeflea</taxon>
    </lineage>
</organism>
<dbReference type="InterPro" id="IPR001678">
    <property type="entry name" value="MeTrfase_RsmB-F_NOP2_dom"/>
</dbReference>
<dbReference type="Gene3D" id="3.40.50.150">
    <property type="entry name" value="Vaccinia Virus protein VP39"/>
    <property type="match status" value="1"/>
</dbReference>
<dbReference type="InterPro" id="IPR029063">
    <property type="entry name" value="SAM-dependent_MTases_sf"/>
</dbReference>
<keyword evidence="4 5" id="KW-0694">RNA-binding</keyword>
<evidence type="ECO:0000256" key="2">
    <source>
        <dbReference type="ARBA" id="ARBA00022679"/>
    </source>
</evidence>
<feature type="binding site" evidence="5">
    <location>
        <position position="263"/>
    </location>
    <ligand>
        <name>S-adenosyl-L-methionine</name>
        <dbReference type="ChEBI" id="CHEBI:59789"/>
    </ligand>
</feature>
<dbReference type="InterPro" id="IPR049560">
    <property type="entry name" value="MeTrfase_RsmB-F_NOP2_cat"/>
</dbReference>
<dbReference type="Pfam" id="PF01189">
    <property type="entry name" value="Methyltr_RsmB-F"/>
    <property type="match status" value="1"/>
</dbReference>
<evidence type="ECO:0000259" key="6">
    <source>
        <dbReference type="PROSITE" id="PS51686"/>
    </source>
</evidence>
<dbReference type="PANTHER" id="PTHR22807:SF53">
    <property type="entry name" value="RIBOSOMAL RNA SMALL SUBUNIT METHYLTRANSFERASE B-RELATED"/>
    <property type="match status" value="1"/>
</dbReference>
<gene>
    <name evidence="7" type="ORF">GTW23_12055</name>
</gene>
<evidence type="ECO:0000256" key="4">
    <source>
        <dbReference type="ARBA" id="ARBA00022884"/>
    </source>
</evidence>
<evidence type="ECO:0000256" key="5">
    <source>
        <dbReference type="PROSITE-ProRule" id="PRU01023"/>
    </source>
</evidence>
<dbReference type="SUPFAM" id="SSF53335">
    <property type="entry name" value="S-adenosyl-L-methionine-dependent methyltransferases"/>
    <property type="match status" value="1"/>
</dbReference>
<feature type="domain" description="SAM-dependent MTase RsmB/NOP-type" evidence="6">
    <location>
        <begin position="145"/>
        <end position="429"/>
    </location>
</feature>
<dbReference type="Gene3D" id="3.30.70.1170">
    <property type="entry name" value="Sun protein, domain 3"/>
    <property type="match status" value="1"/>
</dbReference>